<dbReference type="GO" id="GO:0008270">
    <property type="term" value="F:zinc ion binding"/>
    <property type="evidence" value="ECO:0007669"/>
    <property type="project" value="UniProtKB-KW"/>
</dbReference>
<dbReference type="AlphaFoldDB" id="A0A453M9D6"/>
<reference evidence="3" key="5">
    <citation type="journal article" date="2021" name="G3 (Bethesda)">
        <title>Aegilops tauschii genome assembly Aet v5.0 features greater sequence contiguity and improved annotation.</title>
        <authorList>
            <person name="Wang L."/>
            <person name="Zhu T."/>
            <person name="Rodriguez J.C."/>
            <person name="Deal K.R."/>
            <person name="Dubcovsky J."/>
            <person name="McGuire P.E."/>
            <person name="Lux T."/>
            <person name="Spannagl M."/>
            <person name="Mayer K.F.X."/>
            <person name="Baldrich P."/>
            <person name="Meyers B.C."/>
            <person name="Huo N."/>
            <person name="Gu Y.Q."/>
            <person name="Zhou H."/>
            <person name="Devos K.M."/>
            <person name="Bennetzen J.L."/>
            <person name="Unver T."/>
            <person name="Budak H."/>
            <person name="Gulick P.J."/>
            <person name="Galiba G."/>
            <person name="Kalapos B."/>
            <person name="Nelson D.R."/>
            <person name="Li P."/>
            <person name="You F.M."/>
            <person name="Luo M.C."/>
            <person name="Dvorak J."/>
        </authorList>
    </citation>
    <scope>NUCLEOTIDE SEQUENCE [LARGE SCALE GENOMIC DNA]</scope>
    <source>
        <strain evidence="3">cv. AL8/78</strain>
    </source>
</reference>
<dbReference type="EnsemblPlants" id="AET5Gv21101100.3">
    <property type="protein sequence ID" value="AET5Gv21101100.3"/>
    <property type="gene ID" value="AET5Gv21101100"/>
</dbReference>
<reference evidence="4" key="2">
    <citation type="journal article" date="2017" name="Nat. Plants">
        <title>The Aegilops tauschii genome reveals multiple impacts of transposons.</title>
        <authorList>
            <person name="Zhao G."/>
            <person name="Zou C."/>
            <person name="Li K."/>
            <person name="Wang K."/>
            <person name="Li T."/>
            <person name="Gao L."/>
            <person name="Zhang X."/>
            <person name="Wang H."/>
            <person name="Yang Z."/>
            <person name="Liu X."/>
            <person name="Jiang W."/>
            <person name="Mao L."/>
            <person name="Kong X."/>
            <person name="Jiao Y."/>
            <person name="Jia J."/>
        </authorList>
    </citation>
    <scope>NUCLEOTIDE SEQUENCE [LARGE SCALE GENOMIC DNA]</scope>
    <source>
        <strain evidence="4">cv. AL8/78</strain>
    </source>
</reference>
<reference evidence="3" key="3">
    <citation type="journal article" date="2017" name="Nature">
        <title>Genome sequence of the progenitor of the wheat D genome Aegilops tauschii.</title>
        <authorList>
            <person name="Luo M.C."/>
            <person name="Gu Y.Q."/>
            <person name="Puiu D."/>
            <person name="Wang H."/>
            <person name="Twardziok S.O."/>
            <person name="Deal K.R."/>
            <person name="Huo N."/>
            <person name="Zhu T."/>
            <person name="Wang L."/>
            <person name="Wang Y."/>
            <person name="McGuire P.E."/>
            <person name="Liu S."/>
            <person name="Long H."/>
            <person name="Ramasamy R.K."/>
            <person name="Rodriguez J.C."/>
            <person name="Van S.L."/>
            <person name="Yuan L."/>
            <person name="Wang Z."/>
            <person name="Xia Z."/>
            <person name="Xiao L."/>
            <person name="Anderson O.D."/>
            <person name="Ouyang S."/>
            <person name="Liang Y."/>
            <person name="Zimin A.V."/>
            <person name="Pertea G."/>
            <person name="Qi P."/>
            <person name="Bennetzen J.L."/>
            <person name="Dai X."/>
            <person name="Dawson M.W."/>
            <person name="Muller H.G."/>
            <person name="Kugler K."/>
            <person name="Rivarola-Duarte L."/>
            <person name="Spannagl M."/>
            <person name="Mayer K.F.X."/>
            <person name="Lu F.H."/>
            <person name="Bevan M.W."/>
            <person name="Leroy P."/>
            <person name="Li P."/>
            <person name="You F.M."/>
            <person name="Sun Q."/>
            <person name="Liu Z."/>
            <person name="Lyons E."/>
            <person name="Wicker T."/>
            <person name="Salzberg S.L."/>
            <person name="Devos K.M."/>
            <person name="Dvorak J."/>
        </authorList>
    </citation>
    <scope>NUCLEOTIDE SEQUENCE [LARGE SCALE GENOMIC DNA]</scope>
    <source>
        <strain evidence="3">cv. AL8/78</strain>
    </source>
</reference>
<reference evidence="3" key="4">
    <citation type="submission" date="2019-03" db="UniProtKB">
        <authorList>
            <consortium name="EnsemblPlants"/>
        </authorList>
    </citation>
    <scope>IDENTIFICATION</scope>
</reference>
<dbReference type="Gramene" id="AET5Gv21101100.2">
    <property type="protein sequence ID" value="AET5Gv21101100.2"/>
    <property type="gene ID" value="AET5Gv21101100"/>
</dbReference>
<keyword evidence="1" id="KW-0863">Zinc-finger</keyword>
<feature type="domain" description="CCHC-type" evidence="2">
    <location>
        <begin position="5"/>
        <end position="21"/>
    </location>
</feature>
<keyword evidence="1" id="KW-0479">Metal-binding</keyword>
<evidence type="ECO:0000313" key="4">
    <source>
        <dbReference type="Proteomes" id="UP000015105"/>
    </source>
</evidence>
<protein>
    <recommendedName>
        <fullName evidence="2">CCHC-type domain-containing protein</fullName>
    </recommendedName>
</protein>
<dbReference type="Proteomes" id="UP000015105">
    <property type="component" value="Chromosome 5D"/>
</dbReference>
<dbReference type="PROSITE" id="PS50158">
    <property type="entry name" value="ZF_CCHC"/>
    <property type="match status" value="1"/>
</dbReference>
<dbReference type="GO" id="GO:0003676">
    <property type="term" value="F:nucleic acid binding"/>
    <property type="evidence" value="ECO:0007669"/>
    <property type="project" value="InterPro"/>
</dbReference>
<accession>A0A453M9D6</accession>
<evidence type="ECO:0000313" key="3">
    <source>
        <dbReference type="EnsemblPlants" id="AET5Gv21101100.2"/>
    </source>
</evidence>
<proteinExistence type="predicted"/>
<dbReference type="Pfam" id="PF00098">
    <property type="entry name" value="zf-CCHC"/>
    <property type="match status" value="1"/>
</dbReference>
<evidence type="ECO:0000259" key="2">
    <source>
        <dbReference type="PROSITE" id="PS50158"/>
    </source>
</evidence>
<dbReference type="EnsemblPlants" id="AET5Gv21101100.2">
    <property type="protein sequence ID" value="AET5Gv21101100.2"/>
    <property type="gene ID" value="AET5Gv21101100"/>
</dbReference>
<dbReference type="Gramene" id="AET5Gv21101100.5">
    <property type="protein sequence ID" value="AET5Gv21101100.5"/>
    <property type="gene ID" value="AET5Gv21101100"/>
</dbReference>
<keyword evidence="4" id="KW-1185">Reference proteome</keyword>
<evidence type="ECO:0000256" key="1">
    <source>
        <dbReference type="PROSITE-ProRule" id="PRU00047"/>
    </source>
</evidence>
<dbReference type="EnsemblPlants" id="AET5Gv21101100.5">
    <property type="protein sequence ID" value="AET5Gv21101100.5"/>
    <property type="gene ID" value="AET5Gv21101100"/>
</dbReference>
<sequence>MKEAKCSNCGVTGHMKNTCTNLGAVKLQIAP</sequence>
<dbReference type="InterPro" id="IPR001878">
    <property type="entry name" value="Znf_CCHC"/>
</dbReference>
<reference evidence="4" key="1">
    <citation type="journal article" date="2014" name="Science">
        <title>Ancient hybridizations among the ancestral genomes of bread wheat.</title>
        <authorList>
            <consortium name="International Wheat Genome Sequencing Consortium,"/>
            <person name="Marcussen T."/>
            <person name="Sandve S.R."/>
            <person name="Heier L."/>
            <person name="Spannagl M."/>
            <person name="Pfeifer M."/>
            <person name="Jakobsen K.S."/>
            <person name="Wulff B.B."/>
            <person name="Steuernagel B."/>
            <person name="Mayer K.F."/>
            <person name="Olsen O.A."/>
        </authorList>
    </citation>
    <scope>NUCLEOTIDE SEQUENCE [LARGE SCALE GENOMIC DNA]</scope>
    <source>
        <strain evidence="4">cv. AL8/78</strain>
    </source>
</reference>
<dbReference type="InterPro" id="IPR036875">
    <property type="entry name" value="Znf_CCHC_sf"/>
</dbReference>
<dbReference type="SUPFAM" id="SSF57756">
    <property type="entry name" value="Retrovirus zinc finger-like domains"/>
    <property type="match status" value="1"/>
</dbReference>
<name>A0A453M9D6_AEGTS</name>
<dbReference type="Gene3D" id="4.10.60.10">
    <property type="entry name" value="Zinc finger, CCHC-type"/>
    <property type="match status" value="1"/>
</dbReference>
<organism evidence="3 4">
    <name type="scientific">Aegilops tauschii subsp. strangulata</name>
    <name type="common">Goatgrass</name>
    <dbReference type="NCBI Taxonomy" id="200361"/>
    <lineage>
        <taxon>Eukaryota</taxon>
        <taxon>Viridiplantae</taxon>
        <taxon>Streptophyta</taxon>
        <taxon>Embryophyta</taxon>
        <taxon>Tracheophyta</taxon>
        <taxon>Spermatophyta</taxon>
        <taxon>Magnoliopsida</taxon>
        <taxon>Liliopsida</taxon>
        <taxon>Poales</taxon>
        <taxon>Poaceae</taxon>
        <taxon>BOP clade</taxon>
        <taxon>Pooideae</taxon>
        <taxon>Triticodae</taxon>
        <taxon>Triticeae</taxon>
        <taxon>Triticinae</taxon>
        <taxon>Aegilops</taxon>
    </lineage>
</organism>
<keyword evidence="1" id="KW-0862">Zinc</keyword>
<dbReference type="Gramene" id="AET5Gv21101100.3">
    <property type="protein sequence ID" value="AET5Gv21101100.3"/>
    <property type="gene ID" value="AET5Gv21101100"/>
</dbReference>